<gene>
    <name evidence="2" type="ORF">HB778_06585</name>
</gene>
<dbReference type="Proteomes" id="UP000515465">
    <property type="component" value="Chromosome"/>
</dbReference>
<dbReference type="Gene3D" id="1.25.40.10">
    <property type="entry name" value="Tetratricopeptide repeat domain"/>
    <property type="match status" value="1"/>
</dbReference>
<keyword evidence="1" id="KW-0802">TPR repeat</keyword>
<dbReference type="RefSeq" id="WP_183462454.1">
    <property type="nucleotide sequence ID" value="NZ_CP050296.1"/>
</dbReference>
<feature type="repeat" description="TPR" evidence="1">
    <location>
        <begin position="120"/>
        <end position="153"/>
    </location>
</feature>
<dbReference type="InterPro" id="IPR019734">
    <property type="entry name" value="TPR_rpt"/>
</dbReference>
<evidence type="ECO:0000313" key="3">
    <source>
        <dbReference type="Proteomes" id="UP000515465"/>
    </source>
</evidence>
<sequence>MADDVSNLTGEARQLGLAGDFGTAHQLIDRATLLAGNDPARRATCAIERGRLYNSAGQRDLARPLFEEAWRLAREARAHILAADAAHMLAIVGTPDDAVEWTAIGLAYVGEHPQAEPWRGPLLNNLGWSYFDAGRFDDALPVFEQAVAVRQSRGQAREMRIARYAVVRTLRALGRLEEARRLAEEVARAAEVDGDQAPYIHEELAECHAGLGDMNRARSSARRALAVLGDDPAFVSQEARRLARLRDLAG</sequence>
<protein>
    <submittedName>
        <fullName evidence="2">Tetratricopeptide repeat protein</fullName>
    </submittedName>
</protein>
<reference evidence="3" key="1">
    <citation type="journal article" date="2020" name="Mol. Plant Microbe">
        <title>Rhizobial microsymbionts of the narrowly endemic Oxytropis species growing in Kamchatka are characterized by significant genetic diversity and possess a set of genes that are associated with T3SS and T6SS secretion systems and can affect the development of symbiosis.</title>
        <authorList>
            <person name="Safronova V."/>
            <person name="Guro P."/>
            <person name="Sazanova A."/>
            <person name="Kuznetsova I."/>
            <person name="Belimov A."/>
            <person name="Yakubov V."/>
            <person name="Chirak E."/>
            <person name="Afonin A."/>
            <person name="Gogolev Y."/>
            <person name="Andronov E."/>
            <person name="Tikhonovich I."/>
        </authorList>
    </citation>
    <scope>NUCLEOTIDE SEQUENCE [LARGE SCALE GENOMIC DNA]</scope>
    <source>
        <strain evidence="3">583</strain>
    </source>
</reference>
<evidence type="ECO:0000256" key="1">
    <source>
        <dbReference type="PROSITE-ProRule" id="PRU00339"/>
    </source>
</evidence>
<dbReference type="EMBL" id="CP050296">
    <property type="protein sequence ID" value="QND56328.1"/>
    <property type="molecule type" value="Genomic_DNA"/>
</dbReference>
<dbReference type="InterPro" id="IPR011990">
    <property type="entry name" value="TPR-like_helical_dom_sf"/>
</dbReference>
<dbReference type="SUPFAM" id="SSF48452">
    <property type="entry name" value="TPR-like"/>
    <property type="match status" value="1"/>
</dbReference>
<dbReference type="PROSITE" id="PS50005">
    <property type="entry name" value="TPR"/>
    <property type="match status" value="1"/>
</dbReference>
<organism evidence="2 3">
    <name type="scientific">Mesorhizobium huakuii</name>
    <dbReference type="NCBI Taxonomy" id="28104"/>
    <lineage>
        <taxon>Bacteria</taxon>
        <taxon>Pseudomonadati</taxon>
        <taxon>Pseudomonadota</taxon>
        <taxon>Alphaproteobacteria</taxon>
        <taxon>Hyphomicrobiales</taxon>
        <taxon>Phyllobacteriaceae</taxon>
        <taxon>Mesorhizobium</taxon>
    </lineage>
</organism>
<evidence type="ECO:0000313" key="2">
    <source>
        <dbReference type="EMBL" id="QND56328.1"/>
    </source>
</evidence>
<dbReference type="Pfam" id="PF13432">
    <property type="entry name" value="TPR_16"/>
    <property type="match status" value="1"/>
</dbReference>
<proteinExistence type="predicted"/>
<dbReference type="SMART" id="SM00028">
    <property type="entry name" value="TPR"/>
    <property type="match status" value="3"/>
</dbReference>
<dbReference type="Pfam" id="PF13374">
    <property type="entry name" value="TPR_10"/>
    <property type="match status" value="1"/>
</dbReference>
<dbReference type="AlphaFoldDB" id="A0A7G6SP96"/>
<accession>A0A7G6SP96</accession>
<name>A0A7G6SP96_9HYPH</name>